<gene>
    <name evidence="2" type="ORF">ISF26_00425</name>
</gene>
<evidence type="ECO:0000256" key="1">
    <source>
        <dbReference type="SAM" id="MobiDB-lite"/>
    </source>
</evidence>
<name>A0ABY3PTT3_9CYAN</name>
<proteinExistence type="predicted"/>
<feature type="compositionally biased region" description="Low complexity" evidence="1">
    <location>
        <begin position="90"/>
        <end position="102"/>
    </location>
</feature>
<evidence type="ECO:0000313" key="3">
    <source>
        <dbReference type="Proteomes" id="UP001054846"/>
    </source>
</evidence>
<feature type="region of interest" description="Disordered" evidence="1">
    <location>
        <begin position="65"/>
        <end position="102"/>
    </location>
</feature>
<protein>
    <submittedName>
        <fullName evidence="2">DUF2887 domain-containing protein</fullName>
    </submittedName>
</protein>
<organism evidence="2 3">
    <name type="scientific">Gloeobacter morelensis MG652769</name>
    <dbReference type="NCBI Taxonomy" id="2781736"/>
    <lineage>
        <taxon>Bacteria</taxon>
        <taxon>Bacillati</taxon>
        <taxon>Cyanobacteriota</taxon>
        <taxon>Cyanophyceae</taxon>
        <taxon>Gloeobacterales</taxon>
        <taxon>Gloeobacteraceae</taxon>
        <taxon>Gloeobacter</taxon>
        <taxon>Gloeobacter morelensis</taxon>
    </lineage>
</organism>
<dbReference type="InterPro" id="IPR022573">
    <property type="entry name" value="DUF2887"/>
</dbReference>
<evidence type="ECO:0000313" key="2">
    <source>
        <dbReference type="EMBL" id="UFP96866.1"/>
    </source>
</evidence>
<accession>A0ABY3PTT3</accession>
<dbReference type="Pfam" id="PF11103">
    <property type="entry name" value="DUF2887"/>
    <property type="match status" value="1"/>
</dbReference>
<reference evidence="2 3" key="1">
    <citation type="journal article" date="2021" name="Genome Biol. Evol.">
        <title>Complete Genome Sequencing of a Novel Gloeobacter Species from a Waterfall Cave in Mexico.</title>
        <authorList>
            <person name="Saw J.H."/>
            <person name="Cardona T."/>
            <person name="Montejano G."/>
        </authorList>
    </citation>
    <scope>NUCLEOTIDE SEQUENCE [LARGE SCALE GENOMIC DNA]</scope>
    <source>
        <strain evidence="2">MG652769</strain>
    </source>
</reference>
<dbReference type="Proteomes" id="UP001054846">
    <property type="component" value="Chromosome"/>
</dbReference>
<keyword evidence="3" id="KW-1185">Reference proteome</keyword>
<dbReference type="EMBL" id="CP063845">
    <property type="protein sequence ID" value="UFP96866.1"/>
    <property type="molecule type" value="Genomic_DNA"/>
</dbReference>
<sequence>MEVKETALRIDGVFVPTLPGQPHYFAEVQFQKDSPGAVAAGRDKKASVGVHRAYHCLQVAVRSAGGPSDVHDGRAGANPLCAGPDGRGQARGQARNAAAAVA</sequence>